<feature type="repeat" description="PPR" evidence="3">
    <location>
        <begin position="248"/>
        <end position="282"/>
    </location>
</feature>
<keyword evidence="7" id="KW-1185">Reference proteome</keyword>
<comment type="similarity">
    <text evidence="1">Belongs to the PPR family. PCMP-H subfamily.</text>
</comment>
<feature type="compositionally biased region" description="Basic and acidic residues" evidence="4">
    <location>
        <begin position="538"/>
        <end position="560"/>
    </location>
</feature>
<dbReference type="InterPro" id="IPR046848">
    <property type="entry name" value="E_motif"/>
</dbReference>
<accession>A0A835HIG0</accession>
<dbReference type="GO" id="GO:0008270">
    <property type="term" value="F:zinc ion binding"/>
    <property type="evidence" value="ECO:0007669"/>
    <property type="project" value="InterPro"/>
</dbReference>
<dbReference type="InterPro" id="IPR011990">
    <property type="entry name" value="TPR-like_helical_dom_sf"/>
</dbReference>
<dbReference type="InterPro" id="IPR002885">
    <property type="entry name" value="PPR_rpt"/>
</dbReference>
<feature type="domain" description="DYW" evidence="5">
    <location>
        <begin position="470"/>
        <end position="517"/>
    </location>
</feature>
<dbReference type="Proteomes" id="UP000631114">
    <property type="component" value="Unassembled WGS sequence"/>
</dbReference>
<dbReference type="Pfam" id="PF14432">
    <property type="entry name" value="DYW_deaminase"/>
    <property type="match status" value="1"/>
</dbReference>
<dbReference type="Pfam" id="PF13041">
    <property type="entry name" value="PPR_2"/>
    <property type="match status" value="3"/>
</dbReference>
<dbReference type="FunFam" id="1.25.40.10:FF:000511">
    <property type="entry name" value="Pentatricopeptide repeat-containing protein"/>
    <property type="match status" value="1"/>
</dbReference>
<gene>
    <name evidence="6" type="ORF">IFM89_018738</name>
</gene>
<dbReference type="PANTHER" id="PTHR47926:SF347">
    <property type="entry name" value="PENTATRICOPEPTIDE REPEAT-CONTAINING PROTEIN"/>
    <property type="match status" value="1"/>
</dbReference>
<reference evidence="6 7" key="1">
    <citation type="submission" date="2020-10" db="EMBL/GenBank/DDBJ databases">
        <title>The Coptis chinensis genome and diversification of protoberbering-type alkaloids.</title>
        <authorList>
            <person name="Wang B."/>
            <person name="Shu S."/>
            <person name="Song C."/>
            <person name="Liu Y."/>
        </authorList>
    </citation>
    <scope>NUCLEOTIDE SEQUENCE [LARGE SCALE GENOMIC DNA]</scope>
    <source>
        <strain evidence="6">HL-2020</strain>
        <tissue evidence="6">Leaf</tissue>
    </source>
</reference>
<name>A0A835HIG0_9MAGN</name>
<feature type="repeat" description="PPR" evidence="3">
    <location>
        <begin position="116"/>
        <end position="146"/>
    </location>
</feature>
<dbReference type="Gene3D" id="1.25.40.10">
    <property type="entry name" value="Tetratricopeptide repeat domain"/>
    <property type="match status" value="3"/>
</dbReference>
<proteinExistence type="inferred from homology"/>
<feature type="repeat" description="PPR" evidence="3">
    <location>
        <begin position="45"/>
        <end position="79"/>
    </location>
</feature>
<comment type="caution">
    <text evidence="6">The sequence shown here is derived from an EMBL/GenBank/DDBJ whole genome shotgun (WGS) entry which is preliminary data.</text>
</comment>
<dbReference type="EMBL" id="JADFTS010000006">
    <property type="protein sequence ID" value="KAF9601310.1"/>
    <property type="molecule type" value="Genomic_DNA"/>
</dbReference>
<dbReference type="AlphaFoldDB" id="A0A835HIG0"/>
<dbReference type="InterPro" id="IPR032867">
    <property type="entry name" value="DYW_dom"/>
</dbReference>
<evidence type="ECO:0000259" key="5">
    <source>
        <dbReference type="Pfam" id="PF14432"/>
    </source>
</evidence>
<dbReference type="GO" id="GO:0003723">
    <property type="term" value="F:RNA binding"/>
    <property type="evidence" value="ECO:0007669"/>
    <property type="project" value="InterPro"/>
</dbReference>
<evidence type="ECO:0000256" key="3">
    <source>
        <dbReference type="PROSITE-ProRule" id="PRU00708"/>
    </source>
</evidence>
<dbReference type="PROSITE" id="PS51375">
    <property type="entry name" value="PPR"/>
    <property type="match status" value="4"/>
</dbReference>
<dbReference type="FunFam" id="1.25.40.10:FF:000196">
    <property type="entry name" value="Pentatricopeptide repeat-containing protein At4g14850"/>
    <property type="match status" value="1"/>
</dbReference>
<dbReference type="OrthoDB" id="185373at2759"/>
<protein>
    <recommendedName>
        <fullName evidence="5">DYW domain-containing protein</fullName>
    </recommendedName>
</protein>
<organism evidence="6 7">
    <name type="scientific">Coptis chinensis</name>
    <dbReference type="NCBI Taxonomy" id="261450"/>
    <lineage>
        <taxon>Eukaryota</taxon>
        <taxon>Viridiplantae</taxon>
        <taxon>Streptophyta</taxon>
        <taxon>Embryophyta</taxon>
        <taxon>Tracheophyta</taxon>
        <taxon>Spermatophyta</taxon>
        <taxon>Magnoliopsida</taxon>
        <taxon>Ranunculales</taxon>
        <taxon>Ranunculaceae</taxon>
        <taxon>Coptidoideae</taxon>
        <taxon>Coptis</taxon>
    </lineage>
</organism>
<dbReference type="Pfam" id="PF01535">
    <property type="entry name" value="PPR"/>
    <property type="match status" value="1"/>
</dbReference>
<sequence length="560" mass="63418">MMHCVVFKNGYVSDVFVVNGLVRMYVSIGCFELGKKVFDECSVRDVVTWNVMIGGYISRGCYENAFDCFEKMREGGGVEPDEITLIGLVSACSQMGNLEQGRLFHCYAKEFNLIKNLKVGNAVVDMYCKCGDLESAQEFFESMLERDVFTWTSLISGLVSSGCFRESLVMFGRMQCENILPDEITLVSVFSACAQIGALDQGKYIHSLMDRYKVNRDIVLDTALVDMYTKCGSIDFALQVFNGLRVRNVFTWNTMIGGLAMHGRGLEVLTLFEQMKQDHIMPDDVTFIGLLCACSHTGLVNEGLELFRAMKEVYYIEPRMEHYGCMVDLFCRTRLVDDALSFIENMPIQANGPLWANLHGACRSAGRFELAEKVGQHVIELEPESCGRYVLLSNFYAGVHKYDDAKNVRNQMKSKGIEKTPGCSWIEVNGIVHQFIAGDKSHIQTEKIYMMIEEMFQRVKLAGLHVSGSTEVLFDIEEEEKENSLLFHSEKLAIAFGLINTAPGSPIQIVKNLRVWTSGEEKYTVAMGGERRRRKMREGRSEVKRKMKPREGVYRQTETE</sequence>
<dbReference type="PANTHER" id="PTHR47926">
    <property type="entry name" value="PENTATRICOPEPTIDE REPEAT-CONTAINING PROTEIN"/>
    <property type="match status" value="1"/>
</dbReference>
<evidence type="ECO:0000256" key="4">
    <source>
        <dbReference type="SAM" id="MobiDB-lite"/>
    </source>
</evidence>
<feature type="repeat" description="PPR" evidence="3">
    <location>
        <begin position="147"/>
        <end position="181"/>
    </location>
</feature>
<evidence type="ECO:0000313" key="6">
    <source>
        <dbReference type="EMBL" id="KAF9601310.1"/>
    </source>
</evidence>
<dbReference type="GO" id="GO:0009451">
    <property type="term" value="P:RNA modification"/>
    <property type="evidence" value="ECO:0007669"/>
    <property type="project" value="InterPro"/>
</dbReference>
<dbReference type="SUPFAM" id="SSF48452">
    <property type="entry name" value="TPR-like"/>
    <property type="match status" value="1"/>
</dbReference>
<evidence type="ECO:0000313" key="7">
    <source>
        <dbReference type="Proteomes" id="UP000631114"/>
    </source>
</evidence>
<dbReference type="Pfam" id="PF20431">
    <property type="entry name" value="E_motif"/>
    <property type="match status" value="1"/>
</dbReference>
<dbReference type="NCBIfam" id="TIGR00756">
    <property type="entry name" value="PPR"/>
    <property type="match status" value="4"/>
</dbReference>
<dbReference type="InterPro" id="IPR046960">
    <property type="entry name" value="PPR_At4g14850-like_plant"/>
</dbReference>
<feature type="region of interest" description="Disordered" evidence="4">
    <location>
        <begin position="529"/>
        <end position="560"/>
    </location>
</feature>
<dbReference type="FunFam" id="1.25.40.10:FF:000333">
    <property type="entry name" value="Pentatricopeptide repeat-containing protein"/>
    <property type="match status" value="1"/>
</dbReference>
<evidence type="ECO:0000256" key="1">
    <source>
        <dbReference type="ARBA" id="ARBA00006643"/>
    </source>
</evidence>
<keyword evidence="2" id="KW-0677">Repeat</keyword>
<evidence type="ECO:0000256" key="2">
    <source>
        <dbReference type="ARBA" id="ARBA00022737"/>
    </source>
</evidence>